<dbReference type="OrthoDB" id="679477at2759"/>
<reference evidence="2" key="3">
    <citation type="submission" date="2018-08" db="UniProtKB">
        <authorList>
            <consortium name="EnsemblPlants"/>
        </authorList>
    </citation>
    <scope>IDENTIFICATION</scope>
    <source>
        <strain evidence="2">cv. Bd21</strain>
    </source>
</reference>
<dbReference type="InterPro" id="IPR032675">
    <property type="entry name" value="LRR_dom_sf"/>
</dbReference>
<feature type="non-terminal residue" evidence="1">
    <location>
        <position position="1"/>
    </location>
</feature>
<dbReference type="PANTHER" id="PTHR34223:SF98">
    <property type="entry name" value="OS04G0440901 PROTEIN"/>
    <property type="match status" value="1"/>
</dbReference>
<dbReference type="ExpressionAtlas" id="A0A2K2CGJ3">
    <property type="expression patterns" value="baseline and differential"/>
</dbReference>
<dbReference type="Proteomes" id="UP000008810">
    <property type="component" value="Chromosome 5"/>
</dbReference>
<dbReference type="Gramene" id="PNT61149">
    <property type="protein sequence ID" value="PNT61149"/>
    <property type="gene ID" value="BRADI_5g10892v3"/>
</dbReference>
<dbReference type="InterPro" id="IPR053197">
    <property type="entry name" value="F-box_SCFL_complex_component"/>
</dbReference>
<protein>
    <submittedName>
        <fullName evidence="1 2">Uncharacterized protein</fullName>
    </submittedName>
</protein>
<dbReference type="EMBL" id="CM000884">
    <property type="protein sequence ID" value="PNT61149.1"/>
    <property type="molecule type" value="Genomic_DNA"/>
</dbReference>
<name>A0A2K2CGJ3_BRADI</name>
<dbReference type="InParanoid" id="A0A2K2CGJ3"/>
<evidence type="ECO:0000313" key="2">
    <source>
        <dbReference type="EnsemblPlants" id="PNT61149"/>
    </source>
</evidence>
<keyword evidence="3" id="KW-1185">Reference proteome</keyword>
<gene>
    <name evidence="1" type="ORF">BRADI_5g10892v3</name>
</gene>
<reference evidence="1 2" key="1">
    <citation type="journal article" date="2010" name="Nature">
        <title>Genome sequencing and analysis of the model grass Brachypodium distachyon.</title>
        <authorList>
            <consortium name="International Brachypodium Initiative"/>
        </authorList>
    </citation>
    <scope>NUCLEOTIDE SEQUENCE [LARGE SCALE GENOMIC DNA]</scope>
    <source>
        <strain evidence="1 2">Bd21</strain>
    </source>
</reference>
<dbReference type="EnsemblPlants" id="PNT61149">
    <property type="protein sequence ID" value="PNT61149"/>
    <property type="gene ID" value="BRADI_5g10892v3"/>
</dbReference>
<proteinExistence type="predicted"/>
<dbReference type="Gene3D" id="3.80.10.10">
    <property type="entry name" value="Ribonuclease Inhibitor"/>
    <property type="match status" value="1"/>
</dbReference>
<organism evidence="1">
    <name type="scientific">Brachypodium distachyon</name>
    <name type="common">Purple false brome</name>
    <name type="synonym">Trachynia distachya</name>
    <dbReference type="NCBI Taxonomy" id="15368"/>
    <lineage>
        <taxon>Eukaryota</taxon>
        <taxon>Viridiplantae</taxon>
        <taxon>Streptophyta</taxon>
        <taxon>Embryophyta</taxon>
        <taxon>Tracheophyta</taxon>
        <taxon>Spermatophyta</taxon>
        <taxon>Magnoliopsida</taxon>
        <taxon>Liliopsida</taxon>
        <taxon>Poales</taxon>
        <taxon>Poaceae</taxon>
        <taxon>BOP clade</taxon>
        <taxon>Pooideae</taxon>
        <taxon>Stipodae</taxon>
        <taxon>Brachypodieae</taxon>
        <taxon>Brachypodium</taxon>
    </lineage>
</organism>
<dbReference type="AlphaFoldDB" id="A0A2K2CGJ3"/>
<evidence type="ECO:0000313" key="3">
    <source>
        <dbReference type="Proteomes" id="UP000008810"/>
    </source>
</evidence>
<evidence type="ECO:0000313" key="1">
    <source>
        <dbReference type="EMBL" id="PNT61149.1"/>
    </source>
</evidence>
<reference evidence="1" key="2">
    <citation type="submission" date="2017-06" db="EMBL/GenBank/DDBJ databases">
        <title>WGS assembly of Brachypodium distachyon.</title>
        <authorList>
            <consortium name="The International Brachypodium Initiative"/>
            <person name="Lucas S."/>
            <person name="Harmon-Smith M."/>
            <person name="Lail K."/>
            <person name="Tice H."/>
            <person name="Grimwood J."/>
            <person name="Bruce D."/>
            <person name="Barry K."/>
            <person name="Shu S."/>
            <person name="Lindquist E."/>
            <person name="Wang M."/>
            <person name="Pitluck S."/>
            <person name="Vogel J.P."/>
            <person name="Garvin D.F."/>
            <person name="Mockler T.C."/>
            <person name="Schmutz J."/>
            <person name="Rokhsar D."/>
            <person name="Bevan M.W."/>
        </authorList>
    </citation>
    <scope>NUCLEOTIDE SEQUENCE</scope>
    <source>
        <strain evidence="1">Bd21</strain>
    </source>
</reference>
<dbReference type="SUPFAM" id="SSF52047">
    <property type="entry name" value="RNI-like"/>
    <property type="match status" value="1"/>
</dbReference>
<sequence length="263" mass="30111">FRNLSVLEIVVLISCFQSPYEFRNLGGSGSCRLKSLHLHDLSLDTSFAEQLRSRCPVLEDLKLRDCECKFREIQSSTLKNLAIRVRFMFSVGMLVIKAPALASLNLSIYALRSRLGLLSKLTNCATHSFGPVLIPQLEPKTLLLGRKCAHPKILSLRYCLGKGNGVVRELKVIGRFLQKAPDLQKLTLENCWFSDYLKDKKNNRKTSEIPLDSPDQNAFECQNLKLIEINYIGHRGLEDDQVFQIMQRLWRNLQRATFNLIKM</sequence>
<accession>A0A2K2CGJ3</accession>
<dbReference type="PANTHER" id="PTHR34223">
    <property type="entry name" value="OS11G0201299 PROTEIN"/>
    <property type="match status" value="1"/>
</dbReference>